<dbReference type="InterPro" id="IPR000873">
    <property type="entry name" value="AMP-dep_synth/lig_dom"/>
</dbReference>
<dbReference type="SUPFAM" id="SSF56801">
    <property type="entry name" value="Acetyl-CoA synthetase-like"/>
    <property type="match status" value="1"/>
</dbReference>
<protein>
    <submittedName>
        <fullName evidence="2">AMP-binding protein</fullName>
    </submittedName>
</protein>
<dbReference type="InterPro" id="IPR020845">
    <property type="entry name" value="AMP-binding_CS"/>
</dbReference>
<comment type="caution">
    <text evidence="2">The sequence shown here is derived from an EMBL/GenBank/DDBJ whole genome shotgun (WGS) entry which is preliminary data.</text>
</comment>
<dbReference type="AlphaFoldDB" id="A0AA42VAJ6"/>
<name>A0AA42VAJ6_AERCA</name>
<gene>
    <name evidence="2" type="ORF">N5I07_08535</name>
</gene>
<dbReference type="PANTHER" id="PTHR43767">
    <property type="entry name" value="LONG-CHAIN-FATTY-ACID--COA LIGASE"/>
    <property type="match status" value="1"/>
</dbReference>
<evidence type="ECO:0000259" key="1">
    <source>
        <dbReference type="Pfam" id="PF00501"/>
    </source>
</evidence>
<evidence type="ECO:0000313" key="2">
    <source>
        <dbReference type="EMBL" id="MDH1897613.1"/>
    </source>
</evidence>
<dbReference type="RefSeq" id="WP_180907254.1">
    <property type="nucleotide sequence ID" value="NZ_CP047982.1"/>
</dbReference>
<proteinExistence type="predicted"/>
<dbReference type="PROSITE" id="PS00455">
    <property type="entry name" value="AMP_BINDING"/>
    <property type="match status" value="1"/>
</dbReference>
<dbReference type="Gene3D" id="3.40.50.12780">
    <property type="entry name" value="N-terminal domain of ligase-like"/>
    <property type="match status" value="1"/>
</dbReference>
<evidence type="ECO:0000313" key="3">
    <source>
        <dbReference type="Proteomes" id="UP001160758"/>
    </source>
</evidence>
<accession>A0AA42VAJ6</accession>
<feature type="domain" description="AMP-dependent synthetase/ligase" evidence="1">
    <location>
        <begin position="119"/>
        <end position="331"/>
    </location>
</feature>
<sequence>MRLWQRLLEHDGIAAYAGEQMVSYAELRAQSQALAVQLWGASPRASGRQLVLLQADNSLPSLLNYLACLWAGHVVLLVNAELPAASVETLLQRYDPHLWLRPGEPEARRHQRSLSLLPELALLLTTSGSTGGAKLVRLSEQNLIANAESIVAYLEMAPDHLALTALPFAYSYGLSVIHSHLLCGAGLVLTNETPLQRGFWECLKRYPVTQLTGVPYSYQIYEQLRLRRQAWPHLRILTQAGGRLAPERVLDYALWCREQGIRFYVMYGQTEATARISYLPPELAAEYPDSIGVPIPGGELLLLDEQGNEMAAEPGVEGELGYRGSNVMLGYAESLADLALAPMNPLLRTGDLGYRSADGLWFITGRLKRQIKLSGVRWQLDSLERQCRDLGWELVACGQDQALRIACSELAQVAVIRDYLQLQLGLHPSLFRVAALKDLPRTVAGKVDYSALQRAIEEASA</sequence>
<reference evidence="2" key="1">
    <citation type="submission" date="2022-09" db="EMBL/GenBank/DDBJ databases">
        <title>Intensive care unit water sources are persistently colonized with multi-drug resistant bacteria and are the site of extensive horizontal gene transfer of antibiotic resistance genes.</title>
        <authorList>
            <person name="Diorio-Toth L."/>
        </authorList>
    </citation>
    <scope>NUCLEOTIDE SEQUENCE</scope>
    <source>
        <strain evidence="2">GD03796</strain>
    </source>
</reference>
<dbReference type="Proteomes" id="UP001160758">
    <property type="component" value="Unassembled WGS sequence"/>
</dbReference>
<dbReference type="PANTHER" id="PTHR43767:SF1">
    <property type="entry name" value="NONRIBOSOMAL PEPTIDE SYNTHASE PES1 (EUROFUNG)-RELATED"/>
    <property type="match status" value="1"/>
</dbReference>
<dbReference type="InterPro" id="IPR042099">
    <property type="entry name" value="ANL_N_sf"/>
</dbReference>
<dbReference type="EMBL" id="JAOCFT010000001">
    <property type="protein sequence ID" value="MDH1897613.1"/>
    <property type="molecule type" value="Genomic_DNA"/>
</dbReference>
<dbReference type="InterPro" id="IPR050237">
    <property type="entry name" value="ATP-dep_AMP-bd_enzyme"/>
</dbReference>
<organism evidence="2 3">
    <name type="scientific">Aeromonas caviae</name>
    <name type="common">Aeromonas punctata</name>
    <dbReference type="NCBI Taxonomy" id="648"/>
    <lineage>
        <taxon>Bacteria</taxon>
        <taxon>Pseudomonadati</taxon>
        <taxon>Pseudomonadota</taxon>
        <taxon>Gammaproteobacteria</taxon>
        <taxon>Aeromonadales</taxon>
        <taxon>Aeromonadaceae</taxon>
        <taxon>Aeromonas</taxon>
    </lineage>
</organism>
<feature type="domain" description="AMP-dependent synthetase/ligase" evidence="1">
    <location>
        <begin position="13"/>
        <end position="100"/>
    </location>
</feature>
<dbReference type="Pfam" id="PF00501">
    <property type="entry name" value="AMP-binding"/>
    <property type="match status" value="2"/>
</dbReference>